<proteinExistence type="predicted"/>
<dbReference type="EMBL" id="FSRQ01000001">
    <property type="protein sequence ID" value="SIN81571.1"/>
    <property type="molecule type" value="Genomic_DNA"/>
</dbReference>
<evidence type="ECO:0000313" key="2">
    <source>
        <dbReference type="EMBL" id="SIN81571.1"/>
    </source>
</evidence>
<dbReference type="OrthoDB" id="1274329at2"/>
<feature type="chain" id="PRO_5009935628" evidence="1">
    <location>
        <begin position="26"/>
        <end position="108"/>
    </location>
</feature>
<feature type="signal peptide" evidence="1">
    <location>
        <begin position="1"/>
        <end position="25"/>
    </location>
</feature>
<reference evidence="3" key="1">
    <citation type="submission" date="2016-12" db="EMBL/GenBank/DDBJ databases">
        <authorList>
            <person name="Varghese N."/>
            <person name="Submissions S."/>
        </authorList>
    </citation>
    <scope>NUCLEOTIDE SEQUENCE [LARGE SCALE GENOMIC DNA]</scope>
    <source>
        <strain evidence="3">DSM 16779</strain>
    </source>
</reference>
<keyword evidence="1" id="KW-0732">Signal</keyword>
<name>A0A1N6EF33_9FLAO</name>
<dbReference type="RefSeq" id="WP_074228200.1">
    <property type="nucleotide sequence ID" value="NZ_FSRQ01000001.1"/>
</dbReference>
<gene>
    <name evidence="2" type="ORF">SAMN05421769_0265</name>
</gene>
<keyword evidence="3" id="KW-1185">Reference proteome</keyword>
<dbReference type="Proteomes" id="UP000184782">
    <property type="component" value="Unassembled WGS sequence"/>
</dbReference>
<protein>
    <submittedName>
        <fullName evidence="2">Uncharacterized protein</fullName>
    </submittedName>
</protein>
<accession>A0A1N6EF33</accession>
<evidence type="ECO:0000256" key="1">
    <source>
        <dbReference type="SAM" id="SignalP"/>
    </source>
</evidence>
<sequence length="108" mass="11930">MKTLSRLILSTAFVMTLAISNTAFAQETKNELAINTNSLLGNTVKRHEASPELKTTTLILINKNESSLEALKELKGEDVKGVKVLLDDSVKKKFREKGIKEIISVTTK</sequence>
<dbReference type="AlphaFoldDB" id="A0A1N6EF33"/>
<organism evidence="2 3">
    <name type="scientific">Chryseobacterium scophthalmum</name>
    <dbReference type="NCBI Taxonomy" id="59733"/>
    <lineage>
        <taxon>Bacteria</taxon>
        <taxon>Pseudomonadati</taxon>
        <taxon>Bacteroidota</taxon>
        <taxon>Flavobacteriia</taxon>
        <taxon>Flavobacteriales</taxon>
        <taxon>Weeksellaceae</taxon>
        <taxon>Chryseobacterium group</taxon>
        <taxon>Chryseobacterium</taxon>
    </lineage>
</organism>
<evidence type="ECO:0000313" key="3">
    <source>
        <dbReference type="Proteomes" id="UP000184782"/>
    </source>
</evidence>